<feature type="transmembrane region" description="Helical" evidence="1">
    <location>
        <begin position="80"/>
        <end position="101"/>
    </location>
</feature>
<comment type="caution">
    <text evidence="2">The sequence shown here is derived from an EMBL/GenBank/DDBJ whole genome shotgun (WGS) entry which is preliminary data.</text>
</comment>
<dbReference type="Proteomes" id="UP000230790">
    <property type="component" value="Unassembled WGS sequence"/>
</dbReference>
<dbReference type="AlphaFoldDB" id="A0A2M8QH26"/>
<feature type="transmembrane region" description="Helical" evidence="1">
    <location>
        <begin position="170"/>
        <end position="189"/>
    </location>
</feature>
<dbReference type="InterPro" id="IPR037185">
    <property type="entry name" value="EmrE-like"/>
</dbReference>
<organism evidence="2 3">
    <name type="scientific">Candidatus Thermofonsia Clade 3 bacterium</name>
    <dbReference type="NCBI Taxonomy" id="2364212"/>
    <lineage>
        <taxon>Bacteria</taxon>
        <taxon>Bacillati</taxon>
        <taxon>Chloroflexota</taxon>
        <taxon>Candidatus Thermofontia</taxon>
        <taxon>Candidatus Thermofonsia Clade 3</taxon>
    </lineage>
</organism>
<protein>
    <recommendedName>
        <fullName evidence="4">EamA domain-containing protein</fullName>
    </recommendedName>
</protein>
<dbReference type="EMBL" id="PGTN01000001">
    <property type="protein sequence ID" value="PJF49078.1"/>
    <property type="molecule type" value="Genomic_DNA"/>
</dbReference>
<accession>A0A2M8QH26</accession>
<keyword evidence="1" id="KW-0472">Membrane</keyword>
<proteinExistence type="predicted"/>
<evidence type="ECO:0000313" key="2">
    <source>
        <dbReference type="EMBL" id="PJF49078.1"/>
    </source>
</evidence>
<gene>
    <name evidence="2" type="ORF">CUN48_00245</name>
</gene>
<keyword evidence="1" id="KW-0812">Transmembrane</keyword>
<feature type="transmembrane region" description="Helical" evidence="1">
    <location>
        <begin position="209"/>
        <end position="232"/>
    </location>
</feature>
<reference evidence="2 3" key="1">
    <citation type="submission" date="2017-11" db="EMBL/GenBank/DDBJ databases">
        <title>Evolution of Phototrophy in the Chloroflexi Phylum Driven by Horizontal Gene Transfer.</title>
        <authorList>
            <person name="Ward L.M."/>
            <person name="Hemp J."/>
            <person name="Shih P.M."/>
            <person name="Mcglynn S.E."/>
            <person name="Fischer W."/>
        </authorList>
    </citation>
    <scope>NUCLEOTIDE SEQUENCE [LARGE SCALE GENOMIC DNA]</scope>
    <source>
        <strain evidence="2">JP3_7</strain>
    </source>
</reference>
<feature type="transmembrane region" description="Helical" evidence="1">
    <location>
        <begin position="143"/>
        <end position="163"/>
    </location>
</feature>
<feature type="transmembrane region" description="Helical" evidence="1">
    <location>
        <begin position="54"/>
        <end position="73"/>
    </location>
</feature>
<evidence type="ECO:0000256" key="1">
    <source>
        <dbReference type="SAM" id="Phobius"/>
    </source>
</evidence>
<feature type="transmembrane region" description="Helical" evidence="1">
    <location>
        <begin position="265"/>
        <end position="286"/>
    </location>
</feature>
<evidence type="ECO:0008006" key="4">
    <source>
        <dbReference type="Google" id="ProtNLM"/>
    </source>
</evidence>
<feature type="transmembrane region" description="Helical" evidence="1">
    <location>
        <begin position="239"/>
        <end position="259"/>
    </location>
</feature>
<keyword evidence="1" id="KW-1133">Transmembrane helix</keyword>
<evidence type="ECO:0000313" key="3">
    <source>
        <dbReference type="Proteomes" id="UP000230790"/>
    </source>
</evidence>
<sequence>MTNIPLVLCLGLISTIQTHLAKALERQGIEVFDQLQARLRGQPAPSGQRLRKPLIYLAGVFLNNTLFIWPILAQPYGPPALFSSVFGVGLVFLMLYAHWVLKEPISRREALGAGAIVLGTSSIGYDNLLRAAALDRFTMNLSAFFFALGVWLFVGVISMIVAWRAGNLRFLAVVFGLVAGSLGSLDAFLKGIGQNYGGASNILPTTVLGSVIFAASFVVGFLAFVLTQVAFVLKARASLLVPSYNAAFIGLPVFWQLILLPDYRLSWLTLVSLALIIYGVAAIGAFGRRPRRLATPEPRPG</sequence>
<name>A0A2M8QH26_9CHLR</name>
<dbReference type="SUPFAM" id="SSF103481">
    <property type="entry name" value="Multidrug resistance efflux transporter EmrE"/>
    <property type="match status" value="1"/>
</dbReference>